<proteinExistence type="predicted"/>
<dbReference type="EMBL" id="JZWT02000002">
    <property type="protein sequence ID" value="MFB6489851.1"/>
    <property type="molecule type" value="Genomic_DNA"/>
</dbReference>
<comment type="caution">
    <text evidence="1">The sequence shown here is derived from an EMBL/GenBank/DDBJ whole genome shotgun (WGS) entry which is preliminary data.</text>
</comment>
<evidence type="ECO:0000313" key="2">
    <source>
        <dbReference type="Proteomes" id="UP000033636"/>
    </source>
</evidence>
<evidence type="ECO:0000313" key="1">
    <source>
        <dbReference type="EMBL" id="MFB6489851.1"/>
    </source>
</evidence>
<accession>A0ACC6UYW6</accession>
<reference evidence="1" key="1">
    <citation type="submission" date="2024-07" db="EMBL/GenBank/DDBJ databases">
        <title>Metagenome and Metagenome-Assembled Genomes of Archaea from a hot spring from the geothermal field of Los Azufres, Mexico.</title>
        <authorList>
            <person name="Marin-Paredes R."/>
            <person name="Martinez-Romero E."/>
            <person name="Servin-Garciduenas L.E."/>
        </authorList>
    </citation>
    <scope>NUCLEOTIDE SEQUENCE</scope>
</reference>
<name>A0ACC6UYW6_9CREN</name>
<organism evidence="1 2">
    <name type="scientific">Thermoproteus sp. AZ2</name>
    <dbReference type="NCBI Taxonomy" id="1609232"/>
    <lineage>
        <taxon>Archaea</taxon>
        <taxon>Thermoproteota</taxon>
        <taxon>Thermoprotei</taxon>
        <taxon>Thermoproteales</taxon>
        <taxon>Thermoproteaceae</taxon>
        <taxon>Thermoproteus</taxon>
    </lineage>
</organism>
<sequence>MGHLEHMSCPKCGGRDIRLLPSGDFLCGSCKYKWPISNIEINWSYKEFEIEKFYEEIKNNKVLDCNEIIKRAGGKISADDARRVARRLLRRNLRASGLGQKERAELIEALRLCAKSSAGP</sequence>
<dbReference type="Proteomes" id="UP000033636">
    <property type="component" value="Unassembled WGS sequence"/>
</dbReference>
<gene>
    <name evidence="1" type="ORF">TU35_001165</name>
</gene>
<protein>
    <submittedName>
        <fullName evidence="1">Uncharacterized protein</fullName>
    </submittedName>
</protein>